<dbReference type="EMBL" id="CP042200">
    <property type="protein sequence ID" value="QDS76734.1"/>
    <property type="molecule type" value="Genomic_DNA"/>
</dbReference>
<feature type="region of interest" description="Disordered" evidence="1">
    <location>
        <begin position="50"/>
        <end position="151"/>
    </location>
</feature>
<proteinExistence type="predicted"/>
<dbReference type="Proteomes" id="UP000316270">
    <property type="component" value="Chromosome 16"/>
</dbReference>
<organism evidence="2 3">
    <name type="scientific">Venturia effusa</name>
    <dbReference type="NCBI Taxonomy" id="50376"/>
    <lineage>
        <taxon>Eukaryota</taxon>
        <taxon>Fungi</taxon>
        <taxon>Dikarya</taxon>
        <taxon>Ascomycota</taxon>
        <taxon>Pezizomycotina</taxon>
        <taxon>Dothideomycetes</taxon>
        <taxon>Pleosporomycetidae</taxon>
        <taxon>Venturiales</taxon>
        <taxon>Venturiaceae</taxon>
        <taxon>Venturia</taxon>
    </lineage>
</organism>
<keyword evidence="3" id="KW-1185">Reference proteome</keyword>
<reference evidence="2 3" key="1">
    <citation type="submission" date="2019-07" db="EMBL/GenBank/DDBJ databases">
        <title>Finished genome of Venturia effusa.</title>
        <authorList>
            <person name="Young C.A."/>
            <person name="Cox M.P."/>
            <person name="Ganley A.R.D."/>
            <person name="David W.J."/>
        </authorList>
    </citation>
    <scope>NUCLEOTIDE SEQUENCE [LARGE SCALE GENOMIC DNA]</scope>
    <source>
        <strain evidence="3">albino</strain>
    </source>
</reference>
<evidence type="ECO:0000313" key="2">
    <source>
        <dbReference type="EMBL" id="QDS76734.1"/>
    </source>
</evidence>
<name>A0A517LM83_9PEZI</name>
<sequence length="264" mass="29994">MLRARRQPFPHHREKDQDRAFNALLTRARTTKGDYKRVFRLINAAVAQGKALRQEQQERGQEIKTLQRTEKKTYPSQDTAPSLSQGERTKQELGSRFPQQYEPDFRLQSNHSQPYRTKGFANPLLPSTHTRISRRKTSSPSKPQLSLNPPHLEAVGYEPPDFLLKTTTEATKPVKPTKYGPGHPAFPKHKSSKVFVKFRQELKDRQKLEIPVSTISGKHRLAPAGDHVVLNELPQKTKDAIQSNIGLQNQITSKTGSAPAYKHV</sequence>
<protein>
    <submittedName>
        <fullName evidence="2">Uncharacterized protein</fullName>
    </submittedName>
</protein>
<evidence type="ECO:0000313" key="3">
    <source>
        <dbReference type="Proteomes" id="UP000316270"/>
    </source>
</evidence>
<evidence type="ECO:0000256" key="1">
    <source>
        <dbReference type="SAM" id="MobiDB-lite"/>
    </source>
</evidence>
<dbReference type="AlphaFoldDB" id="A0A517LM83"/>
<accession>A0A517LM83</accession>
<feature type="compositionally biased region" description="Polar residues" evidence="1">
    <location>
        <begin position="138"/>
        <end position="147"/>
    </location>
</feature>
<feature type="compositionally biased region" description="Polar residues" evidence="1">
    <location>
        <begin position="74"/>
        <end position="86"/>
    </location>
</feature>
<gene>
    <name evidence="2" type="ORF">FKW77_001270</name>
</gene>
<feature type="compositionally biased region" description="Basic and acidic residues" evidence="1">
    <location>
        <begin position="52"/>
        <end position="73"/>
    </location>
</feature>